<reference evidence="2" key="1">
    <citation type="submission" date="2023-02" db="EMBL/GenBank/DDBJ databases">
        <title>Georgenia sp.10Sc9-8, isolated from a soil sample collected from the Taklamakan desert.</title>
        <authorList>
            <person name="Liu S."/>
        </authorList>
    </citation>
    <scope>NUCLEOTIDE SEQUENCE</scope>
    <source>
        <strain evidence="2">10Sc9-8</strain>
    </source>
</reference>
<proteinExistence type="predicted"/>
<dbReference type="InterPro" id="IPR007048">
    <property type="entry name" value="IraD/Gp25-like"/>
</dbReference>
<sequence length="142" mass="15824">MTTSDVTASAPSAATSPADRWLGTGVRFPMRVVDGRIGWIDGMDLVRQSIETILDTEPGERVMLPTFGCGLRRYLMAPNTVATRTAMQQDITTALSAWEPRIRLTEVAVTPAEHPTQVWVSISYVRLADLRPDNLVYPFYLR</sequence>
<dbReference type="Gene3D" id="3.10.450.40">
    <property type="match status" value="1"/>
</dbReference>
<evidence type="ECO:0000313" key="2">
    <source>
        <dbReference type="EMBL" id="MDD9207276.1"/>
    </source>
</evidence>
<accession>A0ABT5TYX8</accession>
<organism evidence="2 3">
    <name type="scientific">Georgenia halotolerans</name>
    <dbReference type="NCBI Taxonomy" id="3028317"/>
    <lineage>
        <taxon>Bacteria</taxon>
        <taxon>Bacillati</taxon>
        <taxon>Actinomycetota</taxon>
        <taxon>Actinomycetes</taxon>
        <taxon>Micrococcales</taxon>
        <taxon>Bogoriellaceae</taxon>
        <taxon>Georgenia</taxon>
    </lineage>
</organism>
<dbReference type="Pfam" id="PF04965">
    <property type="entry name" value="GPW_gp25"/>
    <property type="match status" value="1"/>
</dbReference>
<comment type="caution">
    <text evidence="2">The sequence shown here is derived from an EMBL/GenBank/DDBJ whole genome shotgun (WGS) entry which is preliminary data.</text>
</comment>
<evidence type="ECO:0000259" key="1">
    <source>
        <dbReference type="Pfam" id="PF04965"/>
    </source>
</evidence>
<feature type="domain" description="IraD/Gp25-like" evidence="1">
    <location>
        <begin position="44"/>
        <end position="125"/>
    </location>
</feature>
<name>A0ABT5TYX8_9MICO</name>
<protein>
    <submittedName>
        <fullName evidence="2">GPW/gp25 family protein</fullName>
    </submittedName>
</protein>
<dbReference type="SUPFAM" id="SSF160719">
    <property type="entry name" value="gpW/gp25-like"/>
    <property type="match status" value="1"/>
</dbReference>
<dbReference type="Proteomes" id="UP001165561">
    <property type="component" value="Unassembled WGS sequence"/>
</dbReference>
<keyword evidence="3" id="KW-1185">Reference proteome</keyword>
<dbReference type="EMBL" id="JARACI010001076">
    <property type="protein sequence ID" value="MDD9207276.1"/>
    <property type="molecule type" value="Genomic_DNA"/>
</dbReference>
<evidence type="ECO:0000313" key="3">
    <source>
        <dbReference type="Proteomes" id="UP001165561"/>
    </source>
</evidence>
<gene>
    <name evidence="2" type="ORF">PU560_12480</name>
</gene>